<protein>
    <recommendedName>
        <fullName evidence="1">VOC domain-containing protein</fullName>
    </recommendedName>
</protein>
<evidence type="ECO:0000313" key="3">
    <source>
        <dbReference type="Proteomes" id="UP000250358"/>
    </source>
</evidence>
<evidence type="ECO:0000259" key="1">
    <source>
        <dbReference type="PROSITE" id="PS51819"/>
    </source>
</evidence>
<dbReference type="PROSITE" id="PS51819">
    <property type="entry name" value="VOC"/>
    <property type="match status" value="1"/>
</dbReference>
<dbReference type="SUPFAM" id="SSF54593">
    <property type="entry name" value="Glyoxalase/Bleomycin resistance protein/Dihydroxybiphenyl dioxygenase"/>
    <property type="match status" value="1"/>
</dbReference>
<dbReference type="InterPro" id="IPR029068">
    <property type="entry name" value="Glyas_Bleomycin-R_OHBP_Dase"/>
</dbReference>
<dbReference type="EMBL" id="UAQM01000003">
    <property type="protein sequence ID" value="SPU43108.1"/>
    <property type="molecule type" value="Genomic_DNA"/>
</dbReference>
<dbReference type="Gene3D" id="3.10.180.10">
    <property type="entry name" value="2,3-Dihydroxybiphenyl 1,2-Dioxygenase, domain 1"/>
    <property type="match status" value="1"/>
</dbReference>
<evidence type="ECO:0000313" key="2">
    <source>
        <dbReference type="EMBL" id="SPU43108.1"/>
    </source>
</evidence>
<accession>A0A2X1ADY9</accession>
<organism evidence="2 3">
    <name type="scientific">Brevundimonas diminuta</name>
    <name type="common">Pseudomonas diminuta</name>
    <dbReference type="NCBI Taxonomy" id="293"/>
    <lineage>
        <taxon>Bacteria</taxon>
        <taxon>Pseudomonadati</taxon>
        <taxon>Pseudomonadota</taxon>
        <taxon>Alphaproteobacteria</taxon>
        <taxon>Caulobacterales</taxon>
        <taxon>Caulobacteraceae</taxon>
        <taxon>Brevundimonas</taxon>
    </lineage>
</organism>
<sequence length="63" mass="6705">MTWDVGVEVDDIVASLKAKGVVFERYDGMAHDDDVHVAGPLRLAWFKDPDGNILHLVGGAGGA</sequence>
<dbReference type="Proteomes" id="UP000250358">
    <property type="component" value="Unassembled WGS sequence"/>
</dbReference>
<dbReference type="AlphaFoldDB" id="A0A2X1ADY9"/>
<name>A0A2X1ADY9_BREDI</name>
<reference evidence="2 3" key="1">
    <citation type="submission" date="2018-06" db="EMBL/GenBank/DDBJ databases">
        <authorList>
            <consortium name="Pathogen Informatics"/>
            <person name="Doyle S."/>
        </authorList>
    </citation>
    <scope>NUCLEOTIDE SEQUENCE [LARGE SCALE GENOMIC DNA]</scope>
    <source>
        <strain evidence="2 3">NCTC11165</strain>
    </source>
</reference>
<feature type="domain" description="VOC" evidence="1">
    <location>
        <begin position="1"/>
        <end position="59"/>
    </location>
</feature>
<gene>
    <name evidence="2" type="ORF">NCTC11165_01045</name>
</gene>
<dbReference type="InterPro" id="IPR037523">
    <property type="entry name" value="VOC_core"/>
</dbReference>
<dbReference type="RefSeq" id="WP_252865523.1">
    <property type="nucleotide sequence ID" value="NZ_UAQM01000003.1"/>
</dbReference>
<proteinExistence type="predicted"/>